<feature type="domain" description="Nucleoside phosphorylase" evidence="1">
    <location>
        <begin position="32"/>
        <end position="141"/>
    </location>
</feature>
<dbReference type="GO" id="GO:0003824">
    <property type="term" value="F:catalytic activity"/>
    <property type="evidence" value="ECO:0007669"/>
    <property type="project" value="InterPro"/>
</dbReference>
<evidence type="ECO:0000313" key="3">
    <source>
        <dbReference type="Proteomes" id="UP000093925"/>
    </source>
</evidence>
<feature type="domain" description="Nucleoside phosphorylase" evidence="1">
    <location>
        <begin position="257"/>
        <end position="321"/>
    </location>
</feature>
<sequence length="327" mass="33398">MVAASCLGGGFAAADPGGVASVMAAACEQRTLVLTAFPAEADAVLAHTMLDANPVSVYDNQYYYRGSIAGKKVIVAMTGIGMVNATRVTEAALVRFTCASSNIAIGGVVFSGVAGGAGRTSIGDVAVPARWTVDNGATFAAVDPGMLAAAQTLAVNLSGVNNLGNPMCLCRQVPTVKLIDLKRQPQLFVGGDGYSHDSNNGQAFPCVPNSGDVFGCQPCSAPGRSLLYTGNFFQAIGPWVAKGLLSNLNIQTAENPAFDAVDQETGAALAVAVAHGVPFLGIRGMSDGPGDPLGLPGFPFQFFFYKQIAAENAARVVAAFLGNWAGA</sequence>
<evidence type="ECO:0000313" key="2">
    <source>
        <dbReference type="EMBL" id="OBJ90849.1"/>
    </source>
</evidence>
<reference evidence="2 3" key="1">
    <citation type="submission" date="2016-06" db="EMBL/GenBank/DDBJ databases">
        <authorList>
            <person name="Kjaerup R.B."/>
            <person name="Dalgaard T.S."/>
            <person name="Juul-Madsen H.R."/>
        </authorList>
    </citation>
    <scope>NUCLEOTIDE SEQUENCE [LARGE SCALE GENOMIC DNA]</scope>
    <source>
        <strain evidence="2 3">1276495.2</strain>
    </source>
</reference>
<dbReference type="Gene3D" id="3.40.50.1580">
    <property type="entry name" value="Nucleoside phosphorylase domain"/>
    <property type="match status" value="2"/>
</dbReference>
<dbReference type="Pfam" id="PF01048">
    <property type="entry name" value="PNP_UDP_1"/>
    <property type="match status" value="2"/>
</dbReference>
<name>A0A1A3L2C7_MYCAS</name>
<dbReference type="PANTHER" id="PTHR21234">
    <property type="entry name" value="PURINE NUCLEOSIDE PHOSPHORYLASE"/>
    <property type="match status" value="1"/>
</dbReference>
<proteinExistence type="predicted"/>
<organism evidence="2 3">
    <name type="scientific">Mycobacterium asiaticum</name>
    <dbReference type="NCBI Taxonomy" id="1790"/>
    <lineage>
        <taxon>Bacteria</taxon>
        <taxon>Bacillati</taxon>
        <taxon>Actinomycetota</taxon>
        <taxon>Actinomycetes</taxon>
        <taxon>Mycobacteriales</taxon>
        <taxon>Mycobacteriaceae</taxon>
        <taxon>Mycobacterium</taxon>
    </lineage>
</organism>
<dbReference type="PANTHER" id="PTHR21234:SF30">
    <property type="entry name" value="PHOSPHORYLASE SUPERFAMILY PROTEIN"/>
    <property type="match status" value="1"/>
</dbReference>
<dbReference type="Proteomes" id="UP000093925">
    <property type="component" value="Unassembled WGS sequence"/>
</dbReference>
<evidence type="ECO:0000259" key="1">
    <source>
        <dbReference type="Pfam" id="PF01048"/>
    </source>
</evidence>
<dbReference type="InterPro" id="IPR000845">
    <property type="entry name" value="Nucleoside_phosphorylase_d"/>
</dbReference>
<dbReference type="AlphaFoldDB" id="A0A1A3L2C7"/>
<comment type="caution">
    <text evidence="2">The sequence shown here is derived from an EMBL/GenBank/DDBJ whole genome shotgun (WGS) entry which is preliminary data.</text>
</comment>
<protein>
    <recommendedName>
        <fullName evidence="1">Nucleoside phosphorylase domain-containing protein</fullName>
    </recommendedName>
</protein>
<dbReference type="EMBL" id="LZLM01000004">
    <property type="protein sequence ID" value="OBJ90849.1"/>
    <property type="molecule type" value="Genomic_DNA"/>
</dbReference>
<dbReference type="InterPro" id="IPR035994">
    <property type="entry name" value="Nucleoside_phosphorylase_sf"/>
</dbReference>
<dbReference type="SUPFAM" id="SSF53167">
    <property type="entry name" value="Purine and uridine phosphorylases"/>
    <property type="match status" value="1"/>
</dbReference>
<accession>A0A1A3L2C7</accession>
<dbReference type="GO" id="GO:0009116">
    <property type="term" value="P:nucleoside metabolic process"/>
    <property type="evidence" value="ECO:0007669"/>
    <property type="project" value="InterPro"/>
</dbReference>
<gene>
    <name evidence="2" type="ORF">A5640_22930</name>
</gene>